<name>A0A3E0ETN5_9FLAO</name>
<keyword evidence="2" id="KW-1185">Reference proteome</keyword>
<evidence type="ECO:0000313" key="1">
    <source>
        <dbReference type="EMBL" id="REH01154.1"/>
    </source>
</evidence>
<accession>A0A3E0ETN5</accession>
<comment type="caution">
    <text evidence="1">The sequence shown here is derived from an EMBL/GenBank/DDBJ whole genome shotgun (WGS) entry which is preliminary data.</text>
</comment>
<evidence type="ECO:0000313" key="2">
    <source>
        <dbReference type="Proteomes" id="UP000257136"/>
    </source>
</evidence>
<dbReference type="Proteomes" id="UP000257136">
    <property type="component" value="Unassembled WGS sequence"/>
</dbReference>
<organism evidence="1 2">
    <name type="scientific">Flavobacterium aquicola</name>
    <dbReference type="NCBI Taxonomy" id="1682742"/>
    <lineage>
        <taxon>Bacteria</taxon>
        <taxon>Pseudomonadati</taxon>
        <taxon>Bacteroidota</taxon>
        <taxon>Flavobacteriia</taxon>
        <taxon>Flavobacteriales</taxon>
        <taxon>Flavobacteriaceae</taxon>
        <taxon>Flavobacterium</taxon>
    </lineage>
</organism>
<gene>
    <name evidence="1" type="ORF">C8P67_102413</name>
</gene>
<sequence length="56" mass="6379">MLLILRLMATNTKGCQKTKEFTVNLSTIATIANITFKYFSEDENYVTPILFWSNGS</sequence>
<dbReference type="EMBL" id="QUNI01000002">
    <property type="protein sequence ID" value="REH01154.1"/>
    <property type="molecule type" value="Genomic_DNA"/>
</dbReference>
<dbReference type="AlphaFoldDB" id="A0A3E0ETN5"/>
<proteinExistence type="predicted"/>
<reference evidence="1 2" key="1">
    <citation type="submission" date="2018-08" db="EMBL/GenBank/DDBJ databases">
        <title>Genomic Encyclopedia of Archaeal and Bacterial Type Strains, Phase II (KMG-II): from individual species to whole genera.</title>
        <authorList>
            <person name="Goeker M."/>
        </authorList>
    </citation>
    <scope>NUCLEOTIDE SEQUENCE [LARGE SCALE GENOMIC DNA]</scope>
    <source>
        <strain evidence="1 2">DSM 100880</strain>
    </source>
</reference>
<protein>
    <submittedName>
        <fullName evidence="1">Uncharacterized protein</fullName>
    </submittedName>
</protein>